<accession>A0A1G2HZP7</accession>
<dbReference type="InterPro" id="IPR007497">
    <property type="entry name" value="SIMPL/DUF541"/>
</dbReference>
<gene>
    <name evidence="2" type="ORF">A3D34_00845</name>
</gene>
<dbReference type="Pfam" id="PF04402">
    <property type="entry name" value="SIMPL"/>
    <property type="match status" value="1"/>
</dbReference>
<feature type="transmembrane region" description="Helical" evidence="1">
    <location>
        <begin position="29"/>
        <end position="50"/>
    </location>
</feature>
<evidence type="ECO:0000256" key="1">
    <source>
        <dbReference type="SAM" id="Phobius"/>
    </source>
</evidence>
<dbReference type="PANTHER" id="PTHR34387">
    <property type="entry name" value="SLR1258 PROTEIN"/>
    <property type="match status" value="1"/>
</dbReference>
<dbReference type="AlphaFoldDB" id="A0A1G2HZP7"/>
<evidence type="ECO:0008006" key="4">
    <source>
        <dbReference type="Google" id="ProtNLM"/>
    </source>
</evidence>
<dbReference type="Gene3D" id="3.30.70.2970">
    <property type="entry name" value="Protein of unknown function (DUF541), domain 2"/>
    <property type="match status" value="1"/>
</dbReference>
<keyword evidence="1" id="KW-0472">Membrane</keyword>
<evidence type="ECO:0000313" key="2">
    <source>
        <dbReference type="EMBL" id="OGZ67298.1"/>
    </source>
</evidence>
<dbReference type="InterPro" id="IPR052022">
    <property type="entry name" value="26kDa_periplasmic_antigen"/>
</dbReference>
<dbReference type="GO" id="GO:0006974">
    <property type="term" value="P:DNA damage response"/>
    <property type="evidence" value="ECO:0007669"/>
    <property type="project" value="TreeGrafter"/>
</dbReference>
<keyword evidence="1" id="KW-0812">Transmembrane</keyword>
<sequence length="295" mass="32531">MEEEIRTKNSIETSHSLETTHTLDFSDKLYKVVIGVIVVASIFLVGELMYRFSSLPKNMPHEISISGEGKAYIKPDIALINFGVSSQALKSQDVVNQNNTKMNAVIKAIKDLGVEDKDIQTTLYSLTPLYEYPAAMGVPSAIRSDSIKLESSAMTYPSFFPVKDGRVFNGYHLEQQVSVKIRNFDNINSVLDKAAEAGATNIGELQFTVDDSEKVRSDARAKAIENAKEKLKDITKQSGLKIGKLVNIYEGYNNYPQPIYGKAMGGAEDSTIVAPEIQTGQMEVSVNVTLTYQVK</sequence>
<dbReference type="EMBL" id="MHOQ01000008">
    <property type="protein sequence ID" value="OGZ67298.1"/>
    <property type="molecule type" value="Genomic_DNA"/>
</dbReference>
<evidence type="ECO:0000313" key="3">
    <source>
        <dbReference type="Proteomes" id="UP000179183"/>
    </source>
</evidence>
<proteinExistence type="predicted"/>
<protein>
    <recommendedName>
        <fullName evidence="4">DUF541 domain-containing protein</fullName>
    </recommendedName>
</protein>
<dbReference type="PANTHER" id="PTHR34387:SF1">
    <property type="entry name" value="PERIPLASMIC IMMUNOGENIC PROTEIN"/>
    <property type="match status" value="1"/>
</dbReference>
<reference evidence="2 3" key="1">
    <citation type="journal article" date="2016" name="Nat. Commun.">
        <title>Thousands of microbial genomes shed light on interconnected biogeochemical processes in an aquifer system.</title>
        <authorList>
            <person name="Anantharaman K."/>
            <person name="Brown C.T."/>
            <person name="Hug L.A."/>
            <person name="Sharon I."/>
            <person name="Castelle C.J."/>
            <person name="Probst A.J."/>
            <person name="Thomas B.C."/>
            <person name="Singh A."/>
            <person name="Wilkins M.J."/>
            <person name="Karaoz U."/>
            <person name="Brodie E.L."/>
            <person name="Williams K.H."/>
            <person name="Hubbard S.S."/>
            <person name="Banfield J.F."/>
        </authorList>
    </citation>
    <scope>NUCLEOTIDE SEQUENCE [LARGE SCALE GENOMIC DNA]</scope>
</reference>
<comment type="caution">
    <text evidence="2">The sequence shown here is derived from an EMBL/GenBank/DDBJ whole genome shotgun (WGS) entry which is preliminary data.</text>
</comment>
<dbReference type="Proteomes" id="UP000179183">
    <property type="component" value="Unassembled WGS sequence"/>
</dbReference>
<organism evidence="2 3">
    <name type="scientific">Candidatus Staskawiczbacteria bacterium RIFCSPHIGHO2_02_FULL_33_16</name>
    <dbReference type="NCBI Taxonomy" id="1802204"/>
    <lineage>
        <taxon>Bacteria</taxon>
        <taxon>Candidatus Staskawicziibacteriota</taxon>
    </lineage>
</organism>
<name>A0A1G2HZP7_9BACT</name>
<dbReference type="Gene3D" id="3.30.110.170">
    <property type="entry name" value="Protein of unknown function (DUF541), domain 1"/>
    <property type="match status" value="1"/>
</dbReference>
<keyword evidence="1" id="KW-1133">Transmembrane helix</keyword>